<dbReference type="GO" id="GO:0043001">
    <property type="term" value="P:Golgi to plasma membrane protein transport"/>
    <property type="evidence" value="ECO:0007669"/>
    <property type="project" value="TreeGrafter"/>
</dbReference>
<dbReference type="Pfam" id="PF03676">
    <property type="entry name" value="PHAF1"/>
    <property type="match status" value="3"/>
</dbReference>
<reference evidence="4" key="1">
    <citation type="journal article" date="2013" name="Genome Announc.">
        <title>Draft genome sequence of the basidiomycetous yeast-like fungus Pseudozyma hubeiensis SY62, which produces an abundant amount of the biosurfactant mannosylerythritol lipids.</title>
        <authorList>
            <person name="Konishi M."/>
            <person name="Hatada Y."/>
            <person name="Horiuchi J."/>
        </authorList>
    </citation>
    <scope>NUCLEOTIDE SEQUENCE [LARGE SCALE GENOMIC DNA]</scope>
    <source>
        <strain evidence="4">SY62</strain>
    </source>
</reference>
<dbReference type="OrthoDB" id="411211at2759"/>
<keyword evidence="3" id="KW-0436">Ligase</keyword>
<protein>
    <submittedName>
        <fullName evidence="3">Isoleucyl-tRNA synthetase</fullName>
    </submittedName>
</protein>
<evidence type="ECO:0000313" key="3">
    <source>
        <dbReference type="EMBL" id="GAC98777.1"/>
    </source>
</evidence>
<feature type="compositionally biased region" description="Polar residues" evidence="2">
    <location>
        <begin position="265"/>
        <end position="274"/>
    </location>
</feature>
<dbReference type="GO" id="GO:0005802">
    <property type="term" value="C:trans-Golgi network"/>
    <property type="evidence" value="ECO:0007669"/>
    <property type="project" value="TreeGrafter"/>
</dbReference>
<dbReference type="AlphaFoldDB" id="R9PC25"/>
<gene>
    <name evidence="3" type="ORF">PHSY_006372</name>
</gene>
<feature type="region of interest" description="Disordered" evidence="2">
    <location>
        <begin position="380"/>
        <end position="407"/>
    </location>
</feature>
<dbReference type="HOGENOM" id="CLU_446269_0_0_1"/>
<feature type="compositionally biased region" description="Low complexity" evidence="2">
    <location>
        <begin position="395"/>
        <end position="407"/>
    </location>
</feature>
<dbReference type="Proteomes" id="UP000014071">
    <property type="component" value="Unassembled WGS sequence"/>
</dbReference>
<name>R9PC25_PSEHS</name>
<sequence>MSSPVYASSPSSAVGDTRLRSSSFGGPRLDLVLRPSYALGPFKLGHSLWHVLNYLRSNQSLYPQINITYEDGAPRLSPIVVVIQPNLHLIFDGLTQRLVMITLENLDSQQVGAPQPIFTAAASAATSEPSHRPVNLIYNGKLIFSKGSARSPSVALNRSTLHQILGPTYPGRPDSSFSSPDSLVASGSGSKIEAANEKRNEFVLTYPGVAFCFALKSNAAKDADVDKHQPVSAMHIFAGADPHHPEDVLAVPTLSTPSEAARPGSRSSKNTLSPTAAVGDYQQLNSERDRAALDVDAIQVRCPTLLEAEIAPGRTVSLRFAKNGASQATSPPMDPSNVQATSHIVELLLGVTTPQDAMCDLGQPQRIFYKEDDRMRIHGTAAGHANGRGGRDRASPNGSSNDDSLSGSHDMDDSAFFYNYFDLGIDLLFSTNTLRMPSIAEAYDAAATGQARLEKVICHTNVPGDALFQRYNRCPWRVSPQAAQDGLTAGVTADASKATSKPTKATKSGAAAFSFENHFDSTLSAGQDDRGMELDRGTCAEFKGSGGFSGARSDAMGRQQGATKRDGAGSSPEREHNPSSEVIVDLSTRLIGREGMVLEVGKDGSMVGVVVF</sequence>
<feature type="region of interest" description="Disordered" evidence="2">
    <location>
        <begin position="168"/>
        <end position="187"/>
    </location>
</feature>
<evidence type="ECO:0000256" key="1">
    <source>
        <dbReference type="ARBA" id="ARBA00024339"/>
    </source>
</evidence>
<evidence type="ECO:0000313" key="4">
    <source>
        <dbReference type="Proteomes" id="UP000014071"/>
    </source>
</evidence>
<dbReference type="RefSeq" id="XP_012192364.1">
    <property type="nucleotide sequence ID" value="XM_012336974.1"/>
</dbReference>
<keyword evidence="4" id="KW-1185">Reference proteome</keyword>
<feature type="region of interest" description="Disordered" evidence="2">
    <location>
        <begin position="256"/>
        <end position="276"/>
    </location>
</feature>
<organism evidence="3 4">
    <name type="scientific">Pseudozyma hubeiensis (strain SY62)</name>
    <name type="common">Yeast</name>
    <dbReference type="NCBI Taxonomy" id="1305764"/>
    <lineage>
        <taxon>Eukaryota</taxon>
        <taxon>Fungi</taxon>
        <taxon>Dikarya</taxon>
        <taxon>Basidiomycota</taxon>
        <taxon>Ustilaginomycotina</taxon>
        <taxon>Ustilaginomycetes</taxon>
        <taxon>Ustilaginales</taxon>
        <taxon>Ustilaginaceae</taxon>
        <taxon>Pseudozyma</taxon>
    </lineage>
</organism>
<dbReference type="GeneID" id="24111643"/>
<feature type="compositionally biased region" description="Polar residues" evidence="2">
    <location>
        <begin position="175"/>
        <end position="187"/>
    </location>
</feature>
<comment type="similarity">
    <text evidence="1">Belongs to the PHAF1 family.</text>
</comment>
<dbReference type="eggNOG" id="KOG2819">
    <property type="taxonomic scope" value="Eukaryota"/>
</dbReference>
<dbReference type="InterPro" id="IPR005373">
    <property type="entry name" value="PHAF1"/>
</dbReference>
<evidence type="ECO:0000256" key="2">
    <source>
        <dbReference type="SAM" id="MobiDB-lite"/>
    </source>
</evidence>
<dbReference type="PANTHER" id="PTHR13465">
    <property type="entry name" value="UPF0183 PROTEIN"/>
    <property type="match status" value="1"/>
</dbReference>
<accession>R9PC25</accession>
<dbReference type="InterPro" id="IPR039156">
    <property type="entry name" value="PHAF1/BROMI"/>
</dbReference>
<proteinExistence type="inferred from homology"/>
<dbReference type="EMBL" id="DF238821">
    <property type="protein sequence ID" value="GAC98777.1"/>
    <property type="molecule type" value="Genomic_DNA"/>
</dbReference>
<feature type="compositionally biased region" description="Basic and acidic residues" evidence="2">
    <location>
        <begin position="563"/>
        <end position="578"/>
    </location>
</feature>
<keyword evidence="3" id="KW-0030">Aminoacyl-tRNA synthetase</keyword>
<dbReference type="GO" id="GO:0004812">
    <property type="term" value="F:aminoacyl-tRNA ligase activity"/>
    <property type="evidence" value="ECO:0007669"/>
    <property type="project" value="UniProtKB-KW"/>
</dbReference>
<feature type="region of interest" description="Disordered" evidence="2">
    <location>
        <begin position="545"/>
        <end position="583"/>
    </location>
</feature>
<dbReference type="PANTHER" id="PTHR13465:SF2">
    <property type="entry name" value="PHAGOSOME ASSEMBLY FACTOR 1"/>
    <property type="match status" value="1"/>
</dbReference>